<dbReference type="InterPro" id="IPR009057">
    <property type="entry name" value="Homeodomain-like_sf"/>
</dbReference>
<organism evidence="4 5">
    <name type="scientific">Mucilaginibacter lutimaris</name>
    <dbReference type="NCBI Taxonomy" id="931629"/>
    <lineage>
        <taxon>Bacteria</taxon>
        <taxon>Pseudomonadati</taxon>
        <taxon>Bacteroidota</taxon>
        <taxon>Sphingobacteriia</taxon>
        <taxon>Sphingobacteriales</taxon>
        <taxon>Sphingobacteriaceae</taxon>
        <taxon>Mucilaginibacter</taxon>
    </lineage>
</organism>
<dbReference type="Gene3D" id="1.10.357.10">
    <property type="entry name" value="Tetracycline Repressor, domain 2"/>
    <property type="match status" value="1"/>
</dbReference>
<dbReference type="Gene3D" id="1.10.10.60">
    <property type="entry name" value="Homeodomain-like"/>
    <property type="match status" value="1"/>
</dbReference>
<evidence type="ECO:0000256" key="1">
    <source>
        <dbReference type="ARBA" id="ARBA00023125"/>
    </source>
</evidence>
<keyword evidence="1 2" id="KW-0238">DNA-binding</keyword>
<dbReference type="EMBL" id="JBHTIA010000003">
    <property type="protein sequence ID" value="MFD0764888.1"/>
    <property type="molecule type" value="Genomic_DNA"/>
</dbReference>
<dbReference type="PANTHER" id="PTHR43479:SF11">
    <property type="entry name" value="ACREF_ENVCD OPERON REPRESSOR-RELATED"/>
    <property type="match status" value="1"/>
</dbReference>
<proteinExistence type="predicted"/>
<dbReference type="InterPro" id="IPR036271">
    <property type="entry name" value="Tet_transcr_reg_TetR-rel_C_sf"/>
</dbReference>
<protein>
    <submittedName>
        <fullName evidence="4">TetR/AcrR family transcriptional regulator</fullName>
    </submittedName>
</protein>
<dbReference type="InterPro" id="IPR050624">
    <property type="entry name" value="HTH-type_Tx_Regulator"/>
</dbReference>
<evidence type="ECO:0000259" key="3">
    <source>
        <dbReference type="PROSITE" id="PS50977"/>
    </source>
</evidence>
<feature type="domain" description="HTH tetR-type" evidence="3">
    <location>
        <begin position="9"/>
        <end position="69"/>
    </location>
</feature>
<dbReference type="Proteomes" id="UP001597073">
    <property type="component" value="Unassembled WGS sequence"/>
</dbReference>
<dbReference type="RefSeq" id="WP_377141082.1">
    <property type="nucleotide sequence ID" value="NZ_JBHTIA010000003.1"/>
</dbReference>
<dbReference type="PROSITE" id="PS50977">
    <property type="entry name" value="HTH_TETR_2"/>
    <property type="match status" value="1"/>
</dbReference>
<sequence length="205" mass="24002">MSTANDQQDIKREKILEASYQRFLHYGYSKTTMNEIAGDLSMSKALLYYYFPDKSELYMAVMRKLAADYLKQLEDKFGHFSDLREAFLFQVNSHHDFIVNNYNFFDYFRLNEQNLPEPIWETIAHIRNAEIKLLANAIQSEIEKGNIPGTVNKIEVVELFLDALHGIKVGGVLQQKKLNFPHREQLDEIHSKRLLLIDIFVKGLR</sequence>
<dbReference type="SUPFAM" id="SSF46689">
    <property type="entry name" value="Homeodomain-like"/>
    <property type="match status" value="1"/>
</dbReference>
<dbReference type="PRINTS" id="PR00455">
    <property type="entry name" value="HTHTETR"/>
</dbReference>
<gene>
    <name evidence="4" type="ORF">ACFQZI_08480</name>
</gene>
<dbReference type="PANTHER" id="PTHR43479">
    <property type="entry name" value="ACREF/ENVCD OPERON REPRESSOR-RELATED"/>
    <property type="match status" value="1"/>
</dbReference>
<comment type="caution">
    <text evidence="4">The sequence shown here is derived from an EMBL/GenBank/DDBJ whole genome shotgun (WGS) entry which is preliminary data.</text>
</comment>
<keyword evidence="5" id="KW-1185">Reference proteome</keyword>
<evidence type="ECO:0000313" key="5">
    <source>
        <dbReference type="Proteomes" id="UP001597073"/>
    </source>
</evidence>
<evidence type="ECO:0000313" key="4">
    <source>
        <dbReference type="EMBL" id="MFD0764888.1"/>
    </source>
</evidence>
<evidence type="ECO:0000256" key="2">
    <source>
        <dbReference type="PROSITE-ProRule" id="PRU00335"/>
    </source>
</evidence>
<reference evidence="5" key="1">
    <citation type="journal article" date="2019" name="Int. J. Syst. Evol. Microbiol.">
        <title>The Global Catalogue of Microorganisms (GCM) 10K type strain sequencing project: providing services to taxonomists for standard genome sequencing and annotation.</title>
        <authorList>
            <consortium name="The Broad Institute Genomics Platform"/>
            <consortium name="The Broad Institute Genome Sequencing Center for Infectious Disease"/>
            <person name="Wu L."/>
            <person name="Ma J."/>
        </authorList>
    </citation>
    <scope>NUCLEOTIDE SEQUENCE [LARGE SCALE GENOMIC DNA]</scope>
    <source>
        <strain evidence="5">CCUG 60742</strain>
    </source>
</reference>
<accession>A0ABW2ZFA3</accession>
<name>A0ABW2ZFA3_9SPHI</name>
<feature type="DNA-binding region" description="H-T-H motif" evidence="2">
    <location>
        <begin position="32"/>
        <end position="51"/>
    </location>
</feature>
<dbReference type="SUPFAM" id="SSF48498">
    <property type="entry name" value="Tetracyclin repressor-like, C-terminal domain"/>
    <property type="match status" value="1"/>
</dbReference>
<dbReference type="InterPro" id="IPR001647">
    <property type="entry name" value="HTH_TetR"/>
</dbReference>
<dbReference type="Pfam" id="PF00440">
    <property type="entry name" value="TetR_N"/>
    <property type="match status" value="1"/>
</dbReference>